<comment type="caution">
    <text evidence="2">The sequence shown here is derived from an EMBL/GenBank/DDBJ whole genome shotgun (WGS) entry which is preliminary data.</text>
</comment>
<protein>
    <submittedName>
        <fullName evidence="2">Uncharacterized protein</fullName>
    </submittedName>
</protein>
<evidence type="ECO:0000256" key="1">
    <source>
        <dbReference type="SAM" id="SignalP"/>
    </source>
</evidence>
<dbReference type="Proteomes" id="UP001232148">
    <property type="component" value="Unassembled WGS sequence"/>
</dbReference>
<evidence type="ECO:0000313" key="2">
    <source>
        <dbReference type="EMBL" id="KAK2035033.1"/>
    </source>
</evidence>
<proteinExistence type="predicted"/>
<evidence type="ECO:0000313" key="3">
    <source>
        <dbReference type="Proteomes" id="UP001232148"/>
    </source>
</evidence>
<keyword evidence="1" id="KW-0732">Signal</keyword>
<dbReference type="AlphaFoldDB" id="A0AAD9HTW5"/>
<sequence length="184" mass="21167">MKLFYFLVIPAITACAAAQTTSNQKNTHNSKIRQSFNQADYGNIISRATDDIPETDDDIEPMIEVEGKLIPLRYEDDVAFFNDIKKRYPNLLDGWYYGILCYYAPIKEEEPPLTPESEKVVQWVIDETGCTHTALLVGKYNTTRKTFSGWFNDVILALNKDHEEVWKSRNHIFDSTPHGQRQAS</sequence>
<feature type="chain" id="PRO_5042259480" evidence="1">
    <location>
        <begin position="19"/>
        <end position="184"/>
    </location>
</feature>
<dbReference type="PROSITE" id="PS51257">
    <property type="entry name" value="PROKAR_LIPOPROTEIN"/>
    <property type="match status" value="1"/>
</dbReference>
<accession>A0AAD9HTW5</accession>
<reference evidence="2" key="1">
    <citation type="submission" date="2021-06" db="EMBL/GenBank/DDBJ databases">
        <title>Comparative genomics, transcriptomics and evolutionary studies reveal genomic signatures of adaptation to plant cell wall in hemibiotrophic fungi.</title>
        <authorList>
            <consortium name="DOE Joint Genome Institute"/>
            <person name="Baroncelli R."/>
            <person name="Diaz J.F."/>
            <person name="Benocci T."/>
            <person name="Peng M."/>
            <person name="Battaglia E."/>
            <person name="Haridas S."/>
            <person name="Andreopoulos W."/>
            <person name="Labutti K."/>
            <person name="Pangilinan J."/>
            <person name="Floch G.L."/>
            <person name="Makela M.R."/>
            <person name="Henrissat B."/>
            <person name="Grigoriev I.V."/>
            <person name="Crouch J.A."/>
            <person name="De Vries R.P."/>
            <person name="Sukno S.A."/>
            <person name="Thon M.R."/>
        </authorList>
    </citation>
    <scope>NUCLEOTIDE SEQUENCE</scope>
    <source>
        <strain evidence="2">MAFF235873</strain>
    </source>
</reference>
<dbReference type="EMBL" id="MU842810">
    <property type="protein sequence ID" value="KAK2035033.1"/>
    <property type="molecule type" value="Genomic_DNA"/>
</dbReference>
<feature type="signal peptide" evidence="1">
    <location>
        <begin position="1"/>
        <end position="18"/>
    </location>
</feature>
<gene>
    <name evidence="2" type="ORF">LX32DRAFT_252288</name>
</gene>
<organism evidence="2 3">
    <name type="scientific">Colletotrichum zoysiae</name>
    <dbReference type="NCBI Taxonomy" id="1216348"/>
    <lineage>
        <taxon>Eukaryota</taxon>
        <taxon>Fungi</taxon>
        <taxon>Dikarya</taxon>
        <taxon>Ascomycota</taxon>
        <taxon>Pezizomycotina</taxon>
        <taxon>Sordariomycetes</taxon>
        <taxon>Hypocreomycetidae</taxon>
        <taxon>Glomerellales</taxon>
        <taxon>Glomerellaceae</taxon>
        <taxon>Colletotrichum</taxon>
        <taxon>Colletotrichum graminicola species complex</taxon>
    </lineage>
</organism>
<keyword evidence="3" id="KW-1185">Reference proteome</keyword>
<name>A0AAD9HTW5_9PEZI</name>